<dbReference type="Proteomes" id="UP000240794">
    <property type="component" value="Segment"/>
</dbReference>
<dbReference type="EMBL" id="MG208881">
    <property type="protein sequence ID" value="ATS92499.1"/>
    <property type="molecule type" value="Genomic_DNA"/>
</dbReference>
<evidence type="ECO:0000313" key="2">
    <source>
        <dbReference type="Proteomes" id="UP000240794"/>
    </source>
</evidence>
<protein>
    <submittedName>
        <fullName evidence="1">Uncharacterized protein</fullName>
    </submittedName>
</protein>
<keyword evidence="2" id="KW-1185">Reference proteome</keyword>
<evidence type="ECO:0000313" key="1">
    <source>
        <dbReference type="EMBL" id="ATS92499.1"/>
    </source>
</evidence>
<gene>
    <name evidence="1" type="ORF">St11Ph5_00036</name>
</gene>
<reference evidence="1 2" key="1">
    <citation type="submission" date="2017-10" db="EMBL/GenBank/DDBJ databases">
        <title>St11Ph5, a novel member of G7CVirus Podoviridae family.</title>
        <authorList>
            <person name="Kulikov E.E."/>
            <person name="Golomidova A.K."/>
            <person name="Letarov A.V."/>
            <person name="Babenko V.V."/>
            <person name="Kostryukova E.S."/>
        </authorList>
    </citation>
    <scope>NUCLEOTIDE SEQUENCE [LARGE SCALE GENOMIC DNA]</scope>
</reference>
<accession>A0A2D2W359</accession>
<proteinExistence type="predicted"/>
<name>A0A2D2W359_9CAUD</name>
<organism evidence="1 2">
    <name type="scientific">Escherichia phage St11Ph5</name>
    <dbReference type="NCBI Taxonomy" id="2047765"/>
    <lineage>
        <taxon>Viruses</taxon>
        <taxon>Duplodnaviria</taxon>
        <taxon>Heunggongvirae</taxon>
        <taxon>Uroviricota</taxon>
        <taxon>Caudoviricetes</taxon>
        <taxon>Schitoviridae</taxon>
        <taxon>Enquatrovirinae</taxon>
        <taxon>Gamaleyavirus</taxon>
        <taxon>Gamaleyavirus St11ph5</taxon>
    </lineage>
</organism>
<sequence length="47" mass="5392">MLALGKTIHDQVESEIEADIYTRMQVLIKKNGLLPDPFIHTFPQNLI</sequence>